<evidence type="ECO:0000313" key="3">
    <source>
        <dbReference type="EMBL" id="SAM08068.1"/>
    </source>
</evidence>
<feature type="compositionally biased region" description="Polar residues" evidence="2">
    <location>
        <begin position="259"/>
        <end position="270"/>
    </location>
</feature>
<evidence type="ECO:0000256" key="2">
    <source>
        <dbReference type="SAM" id="MobiDB-lite"/>
    </source>
</evidence>
<feature type="compositionally biased region" description="Low complexity" evidence="2">
    <location>
        <begin position="288"/>
        <end position="297"/>
    </location>
</feature>
<evidence type="ECO:0000256" key="1">
    <source>
        <dbReference type="SAM" id="Coils"/>
    </source>
</evidence>
<feature type="region of interest" description="Disordered" evidence="2">
    <location>
        <begin position="207"/>
        <end position="321"/>
    </location>
</feature>
<reference evidence="3" key="1">
    <citation type="submission" date="2016-04" db="EMBL/GenBank/DDBJ databases">
        <authorList>
            <person name="Evans L.H."/>
            <person name="Alamgir A."/>
            <person name="Owens N."/>
            <person name="Weber N.D."/>
            <person name="Virtaneva K."/>
            <person name="Barbian K."/>
            <person name="Babar A."/>
            <person name="Rosenke K."/>
        </authorList>
    </citation>
    <scope>NUCLEOTIDE SEQUENCE [LARGE SCALE GENOMIC DNA]</scope>
    <source>
        <strain evidence="3">CBS 101.48</strain>
    </source>
</reference>
<gene>
    <name evidence="3" type="primary">ABSGL_13729.1 scaffold 14320</name>
</gene>
<proteinExistence type="predicted"/>
<name>A0A168S8Q7_ABSGL</name>
<sequence>MSDENLIKKMNDYEEEINELKTQVRTTVNLCGQLVSMVKDLAEVTGRVSSTQDEMNNRMVGTTMREPPAASPEAVPRLYEEIPPLPQPVRENGKRKRVEGFKVGVKRVMRERWSGNSLSGGPLSEAMAEEGYSRLYRKAGELVKDLGASQYVGGQKCFKNLKDTMKAILIDSLTREANSVQLYIGQCHRNWMAKEFLSLRIRNFNKKKPSSRASSSRTPANANPPPAIDLDGDDLSLPEFGDVNDPPSPPAASPSSAATNVWSRESTPLLVSNPVRAIRVPMPKRARTSTPSAPPSSVTGSKGVPIVVPGNPKGKGKERCQ</sequence>
<feature type="compositionally biased region" description="Low complexity" evidence="2">
    <location>
        <begin position="211"/>
        <end position="221"/>
    </location>
</feature>
<organism evidence="3">
    <name type="scientific">Absidia glauca</name>
    <name type="common">Pin mould</name>
    <dbReference type="NCBI Taxonomy" id="4829"/>
    <lineage>
        <taxon>Eukaryota</taxon>
        <taxon>Fungi</taxon>
        <taxon>Fungi incertae sedis</taxon>
        <taxon>Mucoromycota</taxon>
        <taxon>Mucoromycotina</taxon>
        <taxon>Mucoromycetes</taxon>
        <taxon>Mucorales</taxon>
        <taxon>Cunninghamellaceae</taxon>
        <taxon>Absidia</taxon>
    </lineage>
</organism>
<keyword evidence="1" id="KW-0175">Coiled coil</keyword>
<protein>
    <submittedName>
        <fullName evidence="3">Uncharacterized protein</fullName>
    </submittedName>
</protein>
<dbReference type="InParanoid" id="A0A168S8Q7"/>
<dbReference type="AlphaFoldDB" id="A0A168S8Q7"/>
<accession>A0A168S8Q7</accession>
<dbReference type="EMBL" id="LT554883">
    <property type="protein sequence ID" value="SAM08068.1"/>
    <property type="molecule type" value="Genomic_DNA"/>
</dbReference>
<keyword evidence="4" id="KW-1185">Reference proteome</keyword>
<evidence type="ECO:0000313" key="4">
    <source>
        <dbReference type="Proteomes" id="UP000078561"/>
    </source>
</evidence>
<feature type="coiled-coil region" evidence="1">
    <location>
        <begin position="3"/>
        <end position="30"/>
    </location>
</feature>
<dbReference type="Proteomes" id="UP000078561">
    <property type="component" value="Unassembled WGS sequence"/>
</dbReference>